<reference evidence="1 2" key="1">
    <citation type="submission" date="2017-09" db="EMBL/GenBank/DDBJ databases">
        <title>Large-scale bioinformatics analysis of Bacillus genomes uncovers conserved roles of natural products in bacterial physiology.</title>
        <authorList>
            <consortium name="Agbiome Team Llc"/>
            <person name="Bleich R.M."/>
            <person name="Grubbs K.J."/>
            <person name="Santa Maria K.C."/>
            <person name="Allen S.E."/>
            <person name="Farag S."/>
            <person name="Shank E.A."/>
            <person name="Bowers A."/>
        </authorList>
    </citation>
    <scope>NUCLEOTIDE SEQUENCE [LARGE SCALE GENOMIC DNA]</scope>
    <source>
        <strain evidence="1 2">AFS092789</strain>
    </source>
</reference>
<proteinExistence type="predicted"/>
<dbReference type="EMBL" id="NVMX01000193">
    <property type="protein sequence ID" value="PDZ94424.1"/>
    <property type="molecule type" value="Genomic_DNA"/>
</dbReference>
<organism evidence="1 2">
    <name type="scientific">Bacillus cereus</name>
    <dbReference type="NCBI Taxonomy" id="1396"/>
    <lineage>
        <taxon>Bacteria</taxon>
        <taxon>Bacillati</taxon>
        <taxon>Bacillota</taxon>
        <taxon>Bacilli</taxon>
        <taxon>Bacillales</taxon>
        <taxon>Bacillaceae</taxon>
        <taxon>Bacillus</taxon>
        <taxon>Bacillus cereus group</taxon>
    </lineage>
</organism>
<sequence>MDKFNNLVTFLKNNGYSVEVEERRTYAFARVTGNNILAGFCTEHDKNHTHAAYGYINGRISADHVDCFDRWRKCPMQLDLPSSNKEMEYVLVQLKYWGSDEGHEMSEEYNYEKWVLDYSNM</sequence>
<comment type="caution">
    <text evidence="1">The sequence shown here is derived from an EMBL/GenBank/DDBJ whole genome shotgun (WGS) entry which is preliminary data.</text>
</comment>
<gene>
    <name evidence="1" type="ORF">CON36_33875</name>
</gene>
<evidence type="ECO:0000313" key="1">
    <source>
        <dbReference type="EMBL" id="PDZ94424.1"/>
    </source>
</evidence>
<name>A0A9X6SSM5_BACCE</name>
<accession>A0A9X6SSM5</accession>
<dbReference type="AlphaFoldDB" id="A0A9X6SSM5"/>
<evidence type="ECO:0000313" key="2">
    <source>
        <dbReference type="Proteomes" id="UP000219922"/>
    </source>
</evidence>
<protein>
    <submittedName>
        <fullName evidence="1">Uncharacterized protein</fullName>
    </submittedName>
</protein>
<dbReference type="Proteomes" id="UP000219922">
    <property type="component" value="Unassembled WGS sequence"/>
</dbReference>